<comment type="function">
    <text evidence="5 7">Catalyzes the condensation of carbamoyl phosphate and aspartate to form carbamoyl aspartate and inorganic phosphate, the committed step in the de novo pyrimidine nucleotide biosynthesis pathway.</text>
</comment>
<sequence length="310" mass="34129">MEWRRRHVLGLSDFHPEEMEFVIDTARSMEEVVSRDIKKVPALRGKTVVNLFFEASTRTRTSFEMAGKRLSADVVNFSAASSSVTKGETLLDTARNIEAMKPNILVVRHSASGAALFLSRHVSCSIINAGDGSNEHPSQGLLDLYTILKVKGKIAGLKVAIVGDILHSRVVRSDLHSLGRMGAKLWLCGPATLVPREMERTGAVVTSDIREAVRGADVIIMLRIQLERQKTSYFPSLREYSRKFGLNREVFSLAKEDAVIMHPGPINRGVELSDELADCDRSLVLRQVESGVAVRMALLYLLAGGSHAAH</sequence>
<feature type="binding site" evidence="7">
    <location>
        <position position="265"/>
    </location>
    <ligand>
        <name>carbamoyl phosphate</name>
        <dbReference type="ChEBI" id="CHEBI:58228"/>
    </ligand>
</feature>
<dbReference type="SUPFAM" id="SSF53671">
    <property type="entry name" value="Aspartate/ornithine carbamoyltransferase"/>
    <property type="match status" value="1"/>
</dbReference>
<dbReference type="HAMAP" id="MF_00001">
    <property type="entry name" value="Asp_carb_tr"/>
    <property type="match status" value="1"/>
</dbReference>
<dbReference type="InterPro" id="IPR006132">
    <property type="entry name" value="Asp/Orn_carbamoyltranf_P-bd"/>
</dbReference>
<feature type="binding site" evidence="7">
    <location>
        <position position="58"/>
    </location>
    <ligand>
        <name>carbamoyl phosphate</name>
        <dbReference type="ChEBI" id="CHEBI:58228"/>
    </ligand>
</feature>
<gene>
    <name evidence="7" type="primary">pyrB</name>
</gene>
<dbReference type="Pfam" id="PF00185">
    <property type="entry name" value="OTCace"/>
    <property type="match status" value="1"/>
</dbReference>
<evidence type="ECO:0000259" key="8">
    <source>
        <dbReference type="Pfam" id="PF00185"/>
    </source>
</evidence>
<evidence type="ECO:0000256" key="4">
    <source>
        <dbReference type="ARBA" id="ARBA00022975"/>
    </source>
</evidence>
<evidence type="ECO:0000256" key="5">
    <source>
        <dbReference type="ARBA" id="ARBA00043884"/>
    </source>
</evidence>
<feature type="binding site" evidence="7">
    <location>
        <position position="169"/>
    </location>
    <ligand>
        <name>L-aspartate</name>
        <dbReference type="ChEBI" id="CHEBI:29991"/>
    </ligand>
</feature>
<dbReference type="InterPro" id="IPR002082">
    <property type="entry name" value="Asp_carbamoyltransf"/>
</dbReference>
<dbReference type="EC" id="2.1.3.2" evidence="7"/>
<dbReference type="GO" id="GO:0005829">
    <property type="term" value="C:cytosol"/>
    <property type="evidence" value="ECO:0007669"/>
    <property type="project" value="TreeGrafter"/>
</dbReference>
<dbReference type="Gene3D" id="3.40.50.1370">
    <property type="entry name" value="Aspartate/ornithine carbamoyltransferase"/>
    <property type="match status" value="2"/>
</dbReference>
<dbReference type="GO" id="GO:0006520">
    <property type="term" value="P:amino acid metabolic process"/>
    <property type="evidence" value="ECO:0007669"/>
    <property type="project" value="InterPro"/>
</dbReference>
<dbReference type="InterPro" id="IPR036901">
    <property type="entry name" value="Asp/Orn_carbamoylTrfase_sf"/>
</dbReference>
<dbReference type="GO" id="GO:0016597">
    <property type="term" value="F:amino acid binding"/>
    <property type="evidence" value="ECO:0007669"/>
    <property type="project" value="InterPro"/>
</dbReference>
<feature type="binding site" evidence="7">
    <location>
        <position position="108"/>
    </location>
    <ligand>
        <name>carbamoyl phosphate</name>
        <dbReference type="ChEBI" id="CHEBI:58228"/>
    </ligand>
</feature>
<evidence type="ECO:0000256" key="1">
    <source>
        <dbReference type="ARBA" id="ARBA00004852"/>
    </source>
</evidence>
<evidence type="ECO:0000256" key="2">
    <source>
        <dbReference type="ARBA" id="ARBA00008896"/>
    </source>
</evidence>
<dbReference type="EMBL" id="KT006965">
    <property type="protein sequence ID" value="AKQ01395.1"/>
    <property type="molecule type" value="Genomic_DNA"/>
</dbReference>
<keyword evidence="3 7" id="KW-0808">Transferase</keyword>
<evidence type="ECO:0000256" key="6">
    <source>
        <dbReference type="ARBA" id="ARBA00048859"/>
    </source>
</evidence>
<feature type="binding site" evidence="7">
    <location>
        <position position="136"/>
    </location>
    <ligand>
        <name>carbamoyl phosphate</name>
        <dbReference type="ChEBI" id="CHEBI:58228"/>
    </ligand>
</feature>
<feature type="domain" description="Aspartate/ornithine carbamoyltransferase Asp/Orn-binding" evidence="8">
    <location>
        <begin position="156"/>
        <end position="302"/>
    </location>
</feature>
<dbReference type="PANTHER" id="PTHR45753">
    <property type="entry name" value="ORNITHINE CARBAMOYLTRANSFERASE, MITOCHONDRIAL"/>
    <property type="match status" value="1"/>
</dbReference>
<comment type="catalytic activity">
    <reaction evidence="6 7">
        <text>carbamoyl phosphate + L-aspartate = N-carbamoyl-L-aspartate + phosphate + H(+)</text>
        <dbReference type="Rhea" id="RHEA:20013"/>
        <dbReference type="ChEBI" id="CHEBI:15378"/>
        <dbReference type="ChEBI" id="CHEBI:29991"/>
        <dbReference type="ChEBI" id="CHEBI:32814"/>
        <dbReference type="ChEBI" id="CHEBI:43474"/>
        <dbReference type="ChEBI" id="CHEBI:58228"/>
        <dbReference type="EC" id="2.1.3.2"/>
    </reaction>
</comment>
<evidence type="ECO:0000259" key="9">
    <source>
        <dbReference type="Pfam" id="PF02729"/>
    </source>
</evidence>
<dbReference type="PRINTS" id="PR00100">
    <property type="entry name" value="AOTCASE"/>
</dbReference>
<dbReference type="GO" id="GO:0004070">
    <property type="term" value="F:aspartate carbamoyltransferase activity"/>
    <property type="evidence" value="ECO:0007669"/>
    <property type="project" value="UniProtKB-UniRule"/>
</dbReference>
<feature type="binding site" evidence="7">
    <location>
        <position position="86"/>
    </location>
    <ligand>
        <name>L-aspartate</name>
        <dbReference type="ChEBI" id="CHEBI:29991"/>
    </ligand>
</feature>
<accession>A0A0H4T3V6</accession>
<dbReference type="PROSITE" id="PS00097">
    <property type="entry name" value="CARBAMOYLTRANSFERASE"/>
    <property type="match status" value="1"/>
</dbReference>
<dbReference type="UniPathway" id="UPA00070">
    <property type="reaction ID" value="UER00116"/>
</dbReference>
<dbReference type="InterPro" id="IPR006130">
    <property type="entry name" value="Asp/Orn_carbamoylTrfase"/>
</dbReference>
<dbReference type="NCBIfam" id="TIGR00670">
    <property type="entry name" value="asp_carb_tr"/>
    <property type="match status" value="1"/>
</dbReference>
<feature type="domain" description="Aspartate/ornithine carbamoyltransferase carbamoyl-P binding" evidence="9">
    <location>
        <begin position="6"/>
        <end position="148"/>
    </location>
</feature>
<keyword evidence="4 7" id="KW-0665">Pyrimidine biosynthesis</keyword>
<protein>
    <recommendedName>
        <fullName evidence="7">Aspartate carbamoyltransferase</fullName>
        <ecNumber evidence="7">2.1.3.2</ecNumber>
    </recommendedName>
    <alternativeName>
        <fullName evidence="7">Aspartate transcarbamylase</fullName>
        <shortName evidence="7">ATCase</shortName>
    </alternativeName>
</protein>
<dbReference type="NCBIfam" id="NF002032">
    <property type="entry name" value="PRK00856.1"/>
    <property type="match status" value="1"/>
</dbReference>
<comment type="similarity">
    <text evidence="2 7">Belongs to the aspartate/ornithine carbamoyltransferase superfamily. ATCase family.</text>
</comment>
<dbReference type="GO" id="GO:0044205">
    <property type="term" value="P:'de novo' UMP biosynthetic process"/>
    <property type="evidence" value="ECO:0007669"/>
    <property type="project" value="UniProtKB-UniRule"/>
</dbReference>
<feature type="binding site" evidence="7">
    <location>
        <position position="264"/>
    </location>
    <ligand>
        <name>carbamoyl phosphate</name>
        <dbReference type="ChEBI" id="CHEBI:58228"/>
    </ligand>
</feature>
<evidence type="ECO:0000256" key="7">
    <source>
        <dbReference type="HAMAP-Rule" id="MF_00001"/>
    </source>
</evidence>
<reference evidence="10" key="1">
    <citation type="journal article" date="2015" name="ISME J.">
        <title>Aquifer environment selects for microbial species cohorts in sediment and groundwater.</title>
        <authorList>
            <person name="Hug L.A."/>
            <person name="Thomas B.C."/>
            <person name="Brown C.T."/>
            <person name="Frischkorn K.R."/>
            <person name="Williams K.H."/>
            <person name="Tringe S.G."/>
            <person name="Banfield J.F."/>
        </authorList>
    </citation>
    <scope>NUCLEOTIDE SEQUENCE</scope>
</reference>
<dbReference type="AlphaFoldDB" id="A0A0H4T3V6"/>
<dbReference type="PRINTS" id="PR00101">
    <property type="entry name" value="ATCASE"/>
</dbReference>
<feature type="binding site" evidence="7">
    <location>
        <position position="59"/>
    </location>
    <ligand>
        <name>carbamoyl phosphate</name>
        <dbReference type="ChEBI" id="CHEBI:58228"/>
    </ligand>
</feature>
<name>A0A0H4T3V6_9DELT</name>
<dbReference type="InterPro" id="IPR006131">
    <property type="entry name" value="Asp_carbamoyltransf_Asp/Orn-bd"/>
</dbReference>
<feature type="binding site" evidence="7">
    <location>
        <position position="223"/>
    </location>
    <ligand>
        <name>L-aspartate</name>
        <dbReference type="ChEBI" id="CHEBI:29991"/>
    </ligand>
</feature>
<comment type="subunit">
    <text evidence="7">Heterododecamer (2C3:3R2) of six catalytic PyrB chains organized as two trimers (C3), and six regulatory PyrI chains organized as three dimers (R2).</text>
</comment>
<proteinExistence type="inferred from homology"/>
<evidence type="ECO:0000313" key="10">
    <source>
        <dbReference type="EMBL" id="AKQ01395.1"/>
    </source>
</evidence>
<dbReference type="Pfam" id="PF02729">
    <property type="entry name" value="OTCace_N"/>
    <property type="match status" value="1"/>
</dbReference>
<evidence type="ECO:0000256" key="3">
    <source>
        <dbReference type="ARBA" id="ARBA00022679"/>
    </source>
</evidence>
<dbReference type="PANTHER" id="PTHR45753:SF6">
    <property type="entry name" value="ASPARTATE CARBAMOYLTRANSFERASE"/>
    <property type="match status" value="1"/>
</dbReference>
<organism evidence="10">
    <name type="scientific">uncultured delta proteobacterium Rifle_16ft_4_minimus_184</name>
    <dbReference type="NCBI Taxonomy" id="1665175"/>
    <lineage>
        <taxon>Bacteria</taxon>
        <taxon>Deltaproteobacteria</taxon>
        <taxon>environmental samples</taxon>
    </lineage>
</organism>
<feature type="binding site" evidence="7">
    <location>
        <position position="139"/>
    </location>
    <ligand>
        <name>carbamoyl phosphate</name>
        <dbReference type="ChEBI" id="CHEBI:58228"/>
    </ligand>
</feature>
<dbReference type="GO" id="GO:0006207">
    <property type="term" value="P:'de novo' pyrimidine nucleobase biosynthetic process"/>
    <property type="evidence" value="ECO:0007669"/>
    <property type="project" value="InterPro"/>
</dbReference>
<comment type="pathway">
    <text evidence="1 7">Pyrimidine metabolism; UMP biosynthesis via de novo pathway; (S)-dihydroorotate from bicarbonate: step 2/3.</text>
</comment>